<dbReference type="AlphaFoldDB" id="A0A918RV54"/>
<evidence type="ECO:0000256" key="1">
    <source>
        <dbReference type="SAM" id="MobiDB-lite"/>
    </source>
</evidence>
<accession>A0A918RV54</accession>
<dbReference type="Gene3D" id="3.30.530.20">
    <property type="match status" value="1"/>
</dbReference>
<evidence type="ECO:0000313" key="3">
    <source>
        <dbReference type="Proteomes" id="UP000623010"/>
    </source>
</evidence>
<dbReference type="EMBL" id="BMWH01000030">
    <property type="protein sequence ID" value="GHA10106.1"/>
    <property type="molecule type" value="Genomic_DNA"/>
</dbReference>
<dbReference type="RefSeq" id="WP_229880125.1">
    <property type="nucleotide sequence ID" value="NZ_BMWH01000030.1"/>
</dbReference>
<dbReference type="Proteomes" id="UP000623010">
    <property type="component" value="Unassembled WGS sequence"/>
</dbReference>
<keyword evidence="3" id="KW-1185">Reference proteome</keyword>
<name>A0A918RV54_9ACTN</name>
<organism evidence="2 3">
    <name type="scientific">Streptomyces echinoruber</name>
    <dbReference type="NCBI Taxonomy" id="68898"/>
    <lineage>
        <taxon>Bacteria</taxon>
        <taxon>Bacillati</taxon>
        <taxon>Actinomycetota</taxon>
        <taxon>Actinomycetes</taxon>
        <taxon>Kitasatosporales</taxon>
        <taxon>Streptomycetaceae</taxon>
        <taxon>Streptomyces</taxon>
    </lineage>
</organism>
<dbReference type="InterPro" id="IPR023393">
    <property type="entry name" value="START-like_dom_sf"/>
</dbReference>
<proteinExistence type="predicted"/>
<feature type="region of interest" description="Disordered" evidence="1">
    <location>
        <begin position="128"/>
        <end position="170"/>
    </location>
</feature>
<sequence>MTGSVEPGTSQTHGDTHILHFLVRLPRPMEAVWPRLSTPDGLAAWFTEADVLQPRLGGVVALRGLGAGEVTAWDVDRIVEFTFADAGRLRFHLERAERGSVLRFTHEFRGETESERRWRERFERLVATFDAGTPGTSTPGTSAPDRNAPDRNAPDTGARAPDTPPNGWLT</sequence>
<dbReference type="SUPFAM" id="SSF55961">
    <property type="entry name" value="Bet v1-like"/>
    <property type="match status" value="1"/>
</dbReference>
<comment type="caution">
    <text evidence="2">The sequence shown here is derived from an EMBL/GenBank/DDBJ whole genome shotgun (WGS) entry which is preliminary data.</text>
</comment>
<reference evidence="2" key="1">
    <citation type="journal article" date="2014" name="Int. J. Syst. Evol. Microbiol.">
        <title>Complete genome sequence of Corynebacterium casei LMG S-19264T (=DSM 44701T), isolated from a smear-ripened cheese.</title>
        <authorList>
            <consortium name="US DOE Joint Genome Institute (JGI-PGF)"/>
            <person name="Walter F."/>
            <person name="Albersmeier A."/>
            <person name="Kalinowski J."/>
            <person name="Ruckert C."/>
        </authorList>
    </citation>
    <scope>NUCLEOTIDE SEQUENCE</scope>
    <source>
        <strain evidence="2">JCM 5016</strain>
    </source>
</reference>
<reference evidence="2" key="2">
    <citation type="submission" date="2020-09" db="EMBL/GenBank/DDBJ databases">
        <authorList>
            <person name="Sun Q."/>
            <person name="Ohkuma M."/>
        </authorList>
    </citation>
    <scope>NUCLEOTIDE SEQUENCE</scope>
    <source>
        <strain evidence="2">JCM 5016</strain>
    </source>
</reference>
<gene>
    <name evidence="2" type="ORF">GCM10010389_56650</name>
</gene>
<feature type="compositionally biased region" description="Low complexity" evidence="1">
    <location>
        <begin position="131"/>
        <end position="144"/>
    </location>
</feature>
<evidence type="ECO:0000313" key="2">
    <source>
        <dbReference type="EMBL" id="GHA10106.1"/>
    </source>
</evidence>
<protein>
    <submittedName>
        <fullName evidence="2">Uncharacterized protein</fullName>
    </submittedName>
</protein>